<evidence type="ECO:0000256" key="2">
    <source>
        <dbReference type="SAM" id="SignalP"/>
    </source>
</evidence>
<dbReference type="InterPro" id="IPR005151">
    <property type="entry name" value="Tail-specific_protease"/>
</dbReference>
<sequence length="473" mass="49786">MKRLLLAAALALTLSGPALAAGFDRAAWQADFVYLKTELEGSYSHLAWMASPQSGIDLPALNRRAERQLAKATSDAEAADAIRAFVAGLHDGHLSELPTLKPAPPADPPAKRDLTRDDARTGCAALGYAHRTSVAFSAPFEGLAGFRLLEGDQVFRAGLLPLPDGRTLGFVRIPRFRGAEFPELCQQAWAAILAKGETPSRGAIGDRMDDLFLQALAARLKSLEAAGAVALVVDIGGNGGGNDLGDWAARLFTDRPVKSAPLLMVDSPVSVGYFDEQIEGLKAAKPSPAVDAALKAFEAGKAVIGKQKACSRNWVWREQRAWGADLDCAGLLSAGFASGASQAIDPEPALYWPIVAQPYAGAWTGPVYLLTNSGTASAAEMFAAVMRDNAIARTIGAKTSGLGCGFMGDGETAVLPNSRLRFQIPNCVRLRGDGTDEVAGISPDLPILPAEGESEAARAWRIVRTIAGDLSRG</sequence>
<feature type="chain" id="PRO_5045173739" description="Tail specific protease domain-containing protein" evidence="2">
    <location>
        <begin position="21"/>
        <end position="473"/>
    </location>
</feature>
<keyword evidence="2" id="KW-0732">Signal</keyword>
<dbReference type="SUPFAM" id="SSF52096">
    <property type="entry name" value="ClpP/crotonase"/>
    <property type="match status" value="1"/>
</dbReference>
<comment type="caution">
    <text evidence="4">The sequence shown here is derived from an EMBL/GenBank/DDBJ whole genome shotgun (WGS) entry which is preliminary data.</text>
</comment>
<name>A0ABU0IVE6_9CAUL</name>
<dbReference type="PANTHER" id="PTHR32060:SF22">
    <property type="entry name" value="CARBOXYL-TERMINAL-PROCESSING PEPTIDASE 3, CHLOROPLASTIC"/>
    <property type="match status" value="1"/>
</dbReference>
<dbReference type="EMBL" id="JAUSVS010000006">
    <property type="protein sequence ID" value="MDQ0465316.1"/>
    <property type="molecule type" value="Genomic_DNA"/>
</dbReference>
<gene>
    <name evidence="4" type="ORF">QO010_003103</name>
</gene>
<feature type="domain" description="Tail specific protease" evidence="3">
    <location>
        <begin position="360"/>
        <end position="445"/>
    </location>
</feature>
<dbReference type="Gene3D" id="3.30.750.44">
    <property type="match status" value="1"/>
</dbReference>
<protein>
    <recommendedName>
        <fullName evidence="3">Tail specific protease domain-containing protein</fullName>
    </recommendedName>
</protein>
<keyword evidence="5" id="KW-1185">Reference proteome</keyword>
<organism evidence="4 5">
    <name type="scientific">Caulobacter ginsengisoli</name>
    <dbReference type="NCBI Taxonomy" id="400775"/>
    <lineage>
        <taxon>Bacteria</taxon>
        <taxon>Pseudomonadati</taxon>
        <taxon>Pseudomonadota</taxon>
        <taxon>Alphaproteobacteria</taxon>
        <taxon>Caulobacterales</taxon>
        <taxon>Caulobacteraceae</taxon>
        <taxon>Caulobacter</taxon>
    </lineage>
</organism>
<reference evidence="4 5" key="1">
    <citation type="submission" date="2023-07" db="EMBL/GenBank/DDBJ databases">
        <title>Genomic Encyclopedia of Type Strains, Phase IV (KMG-IV): sequencing the most valuable type-strain genomes for metagenomic binning, comparative biology and taxonomic classification.</title>
        <authorList>
            <person name="Goeker M."/>
        </authorList>
    </citation>
    <scope>NUCLEOTIDE SEQUENCE [LARGE SCALE GENOMIC DNA]</scope>
    <source>
        <strain evidence="4 5">DSM 18695</strain>
    </source>
</reference>
<proteinExistence type="predicted"/>
<dbReference type="RefSeq" id="WP_307350539.1">
    <property type="nucleotide sequence ID" value="NZ_JAUSVS010000006.1"/>
</dbReference>
<evidence type="ECO:0000313" key="5">
    <source>
        <dbReference type="Proteomes" id="UP001228905"/>
    </source>
</evidence>
<accession>A0ABU0IVE6</accession>
<feature type="region of interest" description="Disordered" evidence="1">
    <location>
        <begin position="96"/>
        <end position="116"/>
    </location>
</feature>
<evidence type="ECO:0000259" key="3">
    <source>
        <dbReference type="Pfam" id="PF03572"/>
    </source>
</evidence>
<feature type="signal peptide" evidence="2">
    <location>
        <begin position="1"/>
        <end position="20"/>
    </location>
</feature>
<dbReference type="Gene3D" id="3.90.226.10">
    <property type="entry name" value="2-enoyl-CoA Hydratase, Chain A, domain 1"/>
    <property type="match status" value="1"/>
</dbReference>
<evidence type="ECO:0000256" key="1">
    <source>
        <dbReference type="SAM" id="MobiDB-lite"/>
    </source>
</evidence>
<dbReference type="Proteomes" id="UP001228905">
    <property type="component" value="Unassembled WGS sequence"/>
</dbReference>
<dbReference type="InterPro" id="IPR029045">
    <property type="entry name" value="ClpP/crotonase-like_dom_sf"/>
</dbReference>
<evidence type="ECO:0000313" key="4">
    <source>
        <dbReference type="EMBL" id="MDQ0465316.1"/>
    </source>
</evidence>
<dbReference type="Pfam" id="PF03572">
    <property type="entry name" value="Peptidase_S41"/>
    <property type="match status" value="1"/>
</dbReference>
<dbReference type="PANTHER" id="PTHR32060">
    <property type="entry name" value="TAIL-SPECIFIC PROTEASE"/>
    <property type="match status" value="1"/>
</dbReference>